<gene>
    <name evidence="1" type="ORF">LARSCL_LOCUS1207</name>
</gene>
<dbReference type="Proteomes" id="UP001497382">
    <property type="component" value="Unassembled WGS sequence"/>
</dbReference>
<accession>A0AAV1YVP5</accession>
<dbReference type="AlphaFoldDB" id="A0AAV1YVP5"/>
<sequence>MDFIQNLKKSCKTFFYLFFSSIEVLKQTKRRSI</sequence>
<organism evidence="1 2">
    <name type="scientific">Larinioides sclopetarius</name>
    <dbReference type="NCBI Taxonomy" id="280406"/>
    <lineage>
        <taxon>Eukaryota</taxon>
        <taxon>Metazoa</taxon>
        <taxon>Ecdysozoa</taxon>
        <taxon>Arthropoda</taxon>
        <taxon>Chelicerata</taxon>
        <taxon>Arachnida</taxon>
        <taxon>Araneae</taxon>
        <taxon>Araneomorphae</taxon>
        <taxon>Entelegynae</taxon>
        <taxon>Araneoidea</taxon>
        <taxon>Araneidae</taxon>
        <taxon>Larinioides</taxon>
    </lineage>
</organism>
<dbReference type="EMBL" id="CAXIEN010000006">
    <property type="protein sequence ID" value="CAL1262812.1"/>
    <property type="molecule type" value="Genomic_DNA"/>
</dbReference>
<evidence type="ECO:0000313" key="1">
    <source>
        <dbReference type="EMBL" id="CAL1262812.1"/>
    </source>
</evidence>
<keyword evidence="2" id="KW-1185">Reference proteome</keyword>
<comment type="caution">
    <text evidence="1">The sequence shown here is derived from an EMBL/GenBank/DDBJ whole genome shotgun (WGS) entry which is preliminary data.</text>
</comment>
<protein>
    <submittedName>
        <fullName evidence="1">Uncharacterized protein</fullName>
    </submittedName>
</protein>
<reference evidence="1 2" key="1">
    <citation type="submission" date="2024-04" db="EMBL/GenBank/DDBJ databases">
        <authorList>
            <person name="Rising A."/>
            <person name="Reimegard J."/>
            <person name="Sonavane S."/>
            <person name="Akerstrom W."/>
            <person name="Nylinder S."/>
            <person name="Hedman E."/>
            <person name="Kallberg Y."/>
        </authorList>
    </citation>
    <scope>NUCLEOTIDE SEQUENCE [LARGE SCALE GENOMIC DNA]</scope>
</reference>
<proteinExistence type="predicted"/>
<name>A0AAV1YVP5_9ARAC</name>
<evidence type="ECO:0000313" key="2">
    <source>
        <dbReference type="Proteomes" id="UP001497382"/>
    </source>
</evidence>